<protein>
    <submittedName>
        <fullName evidence="1">Uncharacterized protein</fullName>
    </submittedName>
</protein>
<dbReference type="Proteomes" id="UP000323425">
    <property type="component" value="Unassembled WGS sequence"/>
</dbReference>
<comment type="caution">
    <text evidence="1">The sequence shown here is derived from an EMBL/GenBank/DDBJ whole genome shotgun (WGS) entry which is preliminary data.</text>
</comment>
<organism evidence="1 2">
    <name type="scientific">Pseudomonas extremaustralis</name>
    <dbReference type="NCBI Taxonomy" id="359110"/>
    <lineage>
        <taxon>Bacteria</taxon>
        <taxon>Pseudomonadati</taxon>
        <taxon>Pseudomonadota</taxon>
        <taxon>Gammaproteobacteria</taxon>
        <taxon>Pseudomonadales</taxon>
        <taxon>Pseudomonadaceae</taxon>
        <taxon>Pseudomonas</taxon>
    </lineage>
</organism>
<dbReference type="AlphaFoldDB" id="A0A5M9IYT7"/>
<name>A0A5M9IYT7_9PSED</name>
<sequence length="31" mass="3551">MTLSEHRTLQSVRTIAASTVRQRWIPSSPLQ</sequence>
<dbReference type="EMBL" id="VTFH01000001">
    <property type="protein sequence ID" value="KAA8561954.1"/>
    <property type="molecule type" value="Genomic_DNA"/>
</dbReference>
<accession>A0A5M9IYT7</accession>
<evidence type="ECO:0000313" key="1">
    <source>
        <dbReference type="EMBL" id="KAA8561954.1"/>
    </source>
</evidence>
<proteinExistence type="predicted"/>
<evidence type="ECO:0000313" key="2">
    <source>
        <dbReference type="Proteomes" id="UP000323425"/>
    </source>
</evidence>
<gene>
    <name evidence="1" type="ORF">FX985_02020</name>
</gene>
<reference evidence="1 2" key="1">
    <citation type="journal article" date="2018" name="Plant Biotechnol. Rep.">
        <title>Diversity and antifungal activity of endophytic bacteria associated with Panax ginseng seedlings.</title>
        <authorList>
            <person name="Park J.M."/>
            <person name="Hong C.E."/>
            <person name="Jo S.H."/>
        </authorList>
    </citation>
    <scope>NUCLEOTIDE SEQUENCE [LARGE SCALE GENOMIC DNA]</scope>
    <source>
        <strain evidence="1 2">PgKB38</strain>
    </source>
</reference>